<dbReference type="Gene3D" id="2.60.210.10">
    <property type="entry name" value="Apoptosis, Tumor Necrosis Factor Receptor Associated Protein 2, Chain A"/>
    <property type="match status" value="2"/>
</dbReference>
<keyword evidence="3" id="KW-1185">Reference proteome</keyword>
<evidence type="ECO:0000313" key="3">
    <source>
        <dbReference type="Proteomes" id="UP000030689"/>
    </source>
</evidence>
<dbReference type="KEGG" id="eus:EUTSA_v10012240mg"/>
<evidence type="ECO:0000259" key="1">
    <source>
        <dbReference type="PROSITE" id="PS50144"/>
    </source>
</evidence>
<feature type="domain" description="MATH" evidence="1">
    <location>
        <begin position="98"/>
        <end position="179"/>
    </location>
</feature>
<dbReference type="eggNOG" id="KOG1987">
    <property type="taxonomic scope" value="Eukaryota"/>
</dbReference>
<proteinExistence type="predicted"/>
<dbReference type="SUPFAM" id="SSF49599">
    <property type="entry name" value="TRAF domain-like"/>
    <property type="match status" value="2"/>
</dbReference>
<evidence type="ECO:0000313" key="2">
    <source>
        <dbReference type="EMBL" id="ESQ30969.1"/>
    </source>
</evidence>
<gene>
    <name evidence="2" type="ORF">EUTSA_v10012240mg</name>
</gene>
<dbReference type="InterPro" id="IPR008974">
    <property type="entry name" value="TRAF-like"/>
</dbReference>
<dbReference type="EMBL" id="KI517809">
    <property type="protein sequence ID" value="ESQ30969.1"/>
    <property type="molecule type" value="Genomic_DNA"/>
</dbReference>
<feature type="non-terminal residue" evidence="2">
    <location>
        <position position="179"/>
    </location>
</feature>
<protein>
    <recommendedName>
        <fullName evidence="1">MATH domain-containing protein</fullName>
    </recommendedName>
</protein>
<dbReference type="Proteomes" id="UP000030689">
    <property type="component" value="Unassembled WGS sequence"/>
</dbReference>
<organism evidence="2 3">
    <name type="scientific">Eutrema salsugineum</name>
    <name type="common">Saltwater cress</name>
    <name type="synonym">Sisymbrium salsugineum</name>
    <dbReference type="NCBI Taxonomy" id="72664"/>
    <lineage>
        <taxon>Eukaryota</taxon>
        <taxon>Viridiplantae</taxon>
        <taxon>Streptophyta</taxon>
        <taxon>Embryophyta</taxon>
        <taxon>Tracheophyta</taxon>
        <taxon>Spermatophyta</taxon>
        <taxon>Magnoliopsida</taxon>
        <taxon>eudicotyledons</taxon>
        <taxon>Gunneridae</taxon>
        <taxon>Pentapetalae</taxon>
        <taxon>rosids</taxon>
        <taxon>malvids</taxon>
        <taxon>Brassicales</taxon>
        <taxon>Brassicaceae</taxon>
        <taxon>Eutremeae</taxon>
        <taxon>Eutrema</taxon>
    </lineage>
</organism>
<dbReference type="PANTHER" id="PTHR46162:SF5">
    <property type="entry name" value="T23K8.6-RELATED"/>
    <property type="match status" value="1"/>
</dbReference>
<dbReference type="CDD" id="cd00121">
    <property type="entry name" value="MATH"/>
    <property type="match status" value="1"/>
</dbReference>
<reference evidence="2 3" key="1">
    <citation type="journal article" date="2013" name="Front. Plant Sci.">
        <title>The Reference Genome of the Halophytic Plant Eutrema salsugineum.</title>
        <authorList>
            <person name="Yang R."/>
            <person name="Jarvis D.E."/>
            <person name="Chen H."/>
            <person name="Beilstein M.A."/>
            <person name="Grimwood J."/>
            <person name="Jenkins J."/>
            <person name="Shu S."/>
            <person name="Prochnik S."/>
            <person name="Xin M."/>
            <person name="Ma C."/>
            <person name="Schmutz J."/>
            <person name="Wing R.A."/>
            <person name="Mitchell-Olds T."/>
            <person name="Schumaker K.S."/>
            <person name="Wang X."/>
        </authorList>
    </citation>
    <scope>NUCLEOTIDE SEQUENCE [LARGE SCALE GENOMIC DNA]</scope>
</reference>
<accession>V4KID1</accession>
<name>V4KID1_EUTSA</name>
<dbReference type="Gramene" id="ESQ30969">
    <property type="protein sequence ID" value="ESQ30969"/>
    <property type="gene ID" value="EUTSA_v10012240mg"/>
</dbReference>
<dbReference type="InterPro" id="IPR002083">
    <property type="entry name" value="MATH/TRAF_dom"/>
</dbReference>
<sequence>MGSNVAVTTIVKNWREHPPSSYSLKINKLSQLNLDKYVVSCPVDTTGTRLVIYPKGNGKDYGSGFISMYVEMDNTSPSSTSQVELFAKAIHALRRVWGLSQVFALQTFDDPKNGYIFEELTYPKFSWSVKDFWMLTLYPKGLLKPEGEWLSIFLQLDDSETLMEDEKIYVRAHLRVLDQ</sequence>
<dbReference type="AlphaFoldDB" id="V4KID1"/>
<dbReference type="PANTHER" id="PTHR46162">
    <property type="entry name" value="TRAF-LIKE FAMILY PROTEIN"/>
    <property type="match status" value="1"/>
</dbReference>
<dbReference type="PROSITE" id="PS50144">
    <property type="entry name" value="MATH"/>
    <property type="match status" value="1"/>
</dbReference>